<evidence type="ECO:0000259" key="2">
    <source>
        <dbReference type="Pfam" id="PF03959"/>
    </source>
</evidence>
<gene>
    <name evidence="3" type="ORF">AMON00008_LOCUS37108</name>
</gene>
<name>A0A7S4RP02_9DINO</name>
<evidence type="ECO:0000313" key="3">
    <source>
        <dbReference type="EMBL" id="CAE4617961.1"/>
    </source>
</evidence>
<dbReference type="InterPro" id="IPR050593">
    <property type="entry name" value="LovG"/>
</dbReference>
<dbReference type="GO" id="GO:0016787">
    <property type="term" value="F:hydrolase activity"/>
    <property type="evidence" value="ECO:0007669"/>
    <property type="project" value="UniProtKB-KW"/>
</dbReference>
<dbReference type="Pfam" id="PF03959">
    <property type="entry name" value="FSH1"/>
    <property type="match status" value="1"/>
</dbReference>
<sequence length="231" mass="26601">MRVLALHGGGSNANIMRFQVQTLRRMLGDRAEWSFLNGGRDWKFNQGQEPGDMMKGLADGQPFKGWYGVKYDDDSDKPYNEKLFDLSVKFTYEEVEVGVDRVMKHMQDEGPFDVLLGFSQGCIVSHLIAAILRQRGEVVPWRISVLFNGMRVRDNRYNELFEKPLSVPAVMVFGRQDEFYDYGRKSQAALYEDPVVLEHDEGHRFPSKQPRAKEIYEEVTVQILRHCGVSS</sequence>
<evidence type="ECO:0000256" key="1">
    <source>
        <dbReference type="ARBA" id="ARBA00022801"/>
    </source>
</evidence>
<protein>
    <recommendedName>
        <fullName evidence="2">Serine hydrolase domain-containing protein</fullName>
    </recommendedName>
</protein>
<dbReference type="Gene3D" id="3.40.50.1820">
    <property type="entry name" value="alpha/beta hydrolase"/>
    <property type="match status" value="1"/>
</dbReference>
<dbReference type="PANTHER" id="PTHR48070">
    <property type="entry name" value="ESTERASE OVCA2"/>
    <property type="match status" value="1"/>
</dbReference>
<dbReference type="GO" id="GO:0005737">
    <property type="term" value="C:cytoplasm"/>
    <property type="evidence" value="ECO:0007669"/>
    <property type="project" value="TreeGrafter"/>
</dbReference>
<reference evidence="3" key="1">
    <citation type="submission" date="2021-01" db="EMBL/GenBank/DDBJ databases">
        <authorList>
            <person name="Corre E."/>
            <person name="Pelletier E."/>
            <person name="Niang G."/>
            <person name="Scheremetjew M."/>
            <person name="Finn R."/>
            <person name="Kale V."/>
            <person name="Holt S."/>
            <person name="Cochrane G."/>
            <person name="Meng A."/>
            <person name="Brown T."/>
            <person name="Cohen L."/>
        </authorList>
    </citation>
    <scope>NUCLEOTIDE SEQUENCE</scope>
    <source>
        <strain evidence="3">CCMP3105</strain>
    </source>
</reference>
<accession>A0A7S4RP02</accession>
<dbReference type="SUPFAM" id="SSF53474">
    <property type="entry name" value="alpha/beta-Hydrolases"/>
    <property type="match status" value="1"/>
</dbReference>
<proteinExistence type="predicted"/>
<organism evidence="3">
    <name type="scientific">Alexandrium monilatum</name>
    <dbReference type="NCBI Taxonomy" id="311494"/>
    <lineage>
        <taxon>Eukaryota</taxon>
        <taxon>Sar</taxon>
        <taxon>Alveolata</taxon>
        <taxon>Dinophyceae</taxon>
        <taxon>Gonyaulacales</taxon>
        <taxon>Pyrocystaceae</taxon>
        <taxon>Alexandrium</taxon>
    </lineage>
</organism>
<dbReference type="EMBL" id="HBNR01052874">
    <property type="protein sequence ID" value="CAE4617961.1"/>
    <property type="molecule type" value="Transcribed_RNA"/>
</dbReference>
<dbReference type="InterPro" id="IPR029058">
    <property type="entry name" value="AB_hydrolase_fold"/>
</dbReference>
<dbReference type="AlphaFoldDB" id="A0A7S4RP02"/>
<dbReference type="InterPro" id="IPR005645">
    <property type="entry name" value="FSH-like_dom"/>
</dbReference>
<keyword evidence="1" id="KW-0378">Hydrolase</keyword>
<dbReference type="GO" id="GO:0005634">
    <property type="term" value="C:nucleus"/>
    <property type="evidence" value="ECO:0007669"/>
    <property type="project" value="TreeGrafter"/>
</dbReference>
<feature type="domain" description="Serine hydrolase" evidence="2">
    <location>
        <begin position="2"/>
        <end position="213"/>
    </location>
</feature>
<dbReference type="PANTHER" id="PTHR48070:SF6">
    <property type="entry name" value="ESTERASE OVCA2"/>
    <property type="match status" value="1"/>
</dbReference>